<dbReference type="PANTHER" id="PTHR11712:SF336">
    <property type="entry name" value="3-OXOACYL-[ACYL-CARRIER-PROTEIN] SYNTHASE, MITOCHONDRIAL"/>
    <property type="match status" value="1"/>
</dbReference>
<dbReference type="InterPro" id="IPR014030">
    <property type="entry name" value="Ketoacyl_synth_N"/>
</dbReference>
<comment type="similarity">
    <text evidence="1 4">Belongs to the thiolase-like superfamily. Beta-ketoacyl-ACP synthases family.</text>
</comment>
<dbReference type="OrthoDB" id="9808669at2"/>
<dbReference type="Pfam" id="PF00109">
    <property type="entry name" value="ketoacyl-synt"/>
    <property type="match status" value="1"/>
</dbReference>
<dbReference type="InterPro" id="IPR014031">
    <property type="entry name" value="Ketoacyl_synth_C"/>
</dbReference>
<dbReference type="PROSITE" id="PS52004">
    <property type="entry name" value="KS3_2"/>
    <property type="match status" value="1"/>
</dbReference>
<dbReference type="CDD" id="cd00834">
    <property type="entry name" value="KAS_I_II"/>
    <property type="match status" value="1"/>
</dbReference>
<dbReference type="SMART" id="SM00825">
    <property type="entry name" value="PKS_KS"/>
    <property type="match status" value="1"/>
</dbReference>
<keyword evidence="8" id="KW-1185">Reference proteome</keyword>
<evidence type="ECO:0000259" key="6">
    <source>
        <dbReference type="PROSITE" id="PS52004"/>
    </source>
</evidence>
<dbReference type="PANTHER" id="PTHR11712">
    <property type="entry name" value="POLYKETIDE SYNTHASE-RELATED"/>
    <property type="match status" value="1"/>
</dbReference>
<dbReference type="SUPFAM" id="SSF53901">
    <property type="entry name" value="Thiolase-like"/>
    <property type="match status" value="1"/>
</dbReference>
<protein>
    <submittedName>
        <fullName evidence="7">Beta-ACP synthase</fullName>
    </submittedName>
</protein>
<dbReference type="RefSeq" id="WP_062705833.1">
    <property type="nucleotide sequence ID" value="NZ_LLZG01000288.1"/>
</dbReference>
<dbReference type="GO" id="GO:0030497">
    <property type="term" value="P:fatty acid elongation"/>
    <property type="evidence" value="ECO:0007669"/>
    <property type="project" value="UniProtKB-ARBA"/>
</dbReference>
<evidence type="ECO:0000313" key="8">
    <source>
        <dbReference type="Proteomes" id="UP000053923"/>
    </source>
</evidence>
<dbReference type="GO" id="GO:0005829">
    <property type="term" value="C:cytosol"/>
    <property type="evidence" value="ECO:0007669"/>
    <property type="project" value="TreeGrafter"/>
</dbReference>
<evidence type="ECO:0000256" key="4">
    <source>
        <dbReference type="RuleBase" id="RU003694"/>
    </source>
</evidence>
<keyword evidence="2 4" id="KW-0808">Transferase</keyword>
<evidence type="ECO:0000256" key="5">
    <source>
        <dbReference type="SAM" id="MobiDB-lite"/>
    </source>
</evidence>
<dbReference type="FunFam" id="3.40.47.10:FF:000029">
    <property type="entry name" value="3-oxoacyl-[acyl-carrier-protein] synthase 1"/>
    <property type="match status" value="1"/>
</dbReference>
<evidence type="ECO:0000313" key="7">
    <source>
        <dbReference type="EMBL" id="KUL30614.1"/>
    </source>
</evidence>
<dbReference type="Pfam" id="PF02801">
    <property type="entry name" value="Ketoacyl-synt_C"/>
    <property type="match status" value="1"/>
</dbReference>
<dbReference type="InterPro" id="IPR020841">
    <property type="entry name" value="PKS_Beta-ketoAc_synthase_dom"/>
</dbReference>
<organism evidence="7 8">
    <name type="scientific">Streptomyces regalis</name>
    <dbReference type="NCBI Taxonomy" id="68262"/>
    <lineage>
        <taxon>Bacteria</taxon>
        <taxon>Bacillati</taxon>
        <taxon>Actinomycetota</taxon>
        <taxon>Actinomycetes</taxon>
        <taxon>Kitasatosporales</taxon>
        <taxon>Streptomycetaceae</taxon>
        <taxon>Streptomyces</taxon>
    </lineage>
</organism>
<reference evidence="8" key="1">
    <citation type="submission" date="2015-10" db="EMBL/GenBank/DDBJ databases">
        <authorList>
            <person name="Ju K.-S."/>
            <person name="Doroghazi J.R."/>
            <person name="Metcalf W.W."/>
        </authorList>
    </citation>
    <scope>NUCLEOTIDE SEQUENCE [LARGE SCALE GENOMIC DNA]</scope>
    <source>
        <strain evidence="8">NRRL 3151</strain>
    </source>
</reference>
<dbReference type="NCBIfam" id="NF005589">
    <property type="entry name" value="PRK07314.1"/>
    <property type="match status" value="1"/>
</dbReference>
<comment type="caution">
    <text evidence="7">The sequence shown here is derived from an EMBL/GenBank/DDBJ whole genome shotgun (WGS) entry which is preliminary data.</text>
</comment>
<dbReference type="FunFam" id="3.40.47.10:FF:000018">
    <property type="entry name" value="3-oxoacyl-[acyl-carrier-protein] synthase 2"/>
    <property type="match status" value="1"/>
</dbReference>
<dbReference type="EMBL" id="LLZG01000288">
    <property type="protein sequence ID" value="KUL30614.1"/>
    <property type="molecule type" value="Genomic_DNA"/>
</dbReference>
<accession>A0A101JPE1</accession>
<dbReference type="PROSITE" id="PS00606">
    <property type="entry name" value="KS3_1"/>
    <property type="match status" value="1"/>
</dbReference>
<sequence>MGCGWDAAPVDPASRGSVSAFEPLSSHRADDDDDHRTNSSKELFGLKRRVVITGVGVRAPGGNGTRQFWELLTSGRTATRRISFFDPSPYRSQVAAEADFDPVAEGFGPRELDRMDRASQFAVACAREAVAASGLEFSALDPTRVGVSLGSAVAAATSLEREYLLLSDSGRDWEVDAAWLSRHMFDYLVPSVMPAEVAWAVGAEGPVAMVSNGCTSGLDSVGHAVRLIEEGSADVMLAGAADTPITPIVVACFDAIRATTSRNDDPEHASRPFDGTRDGFVLAEGAAMFVLEDYDSALARGAHIHAEIPGYATRCNAYHMTGLKADGREMAEAIRVALDESRTDATDIDYINAHGSGTRQNDRHETAAYKRALGDHARRTPVSSIKSMVGHSLGAIGSLEIAASVLALEHGVVPPTANLHTSDPECDLDYVPLEARERKLGTVLTVGSGFGGFQSAMVLRSAEAAGAVA</sequence>
<feature type="compositionally biased region" description="Basic and acidic residues" evidence="5">
    <location>
        <begin position="25"/>
        <end position="39"/>
    </location>
</feature>
<dbReference type="Gene3D" id="3.40.47.10">
    <property type="match status" value="2"/>
</dbReference>
<evidence type="ECO:0000256" key="2">
    <source>
        <dbReference type="ARBA" id="ARBA00022679"/>
    </source>
</evidence>
<dbReference type="AlphaFoldDB" id="A0A101JPE1"/>
<dbReference type="InterPro" id="IPR000794">
    <property type="entry name" value="Beta-ketoacyl_synthase"/>
</dbReference>
<feature type="domain" description="Ketosynthase family 3 (KS3)" evidence="6">
    <location>
        <begin position="47"/>
        <end position="461"/>
    </location>
</feature>
<name>A0A101JPE1_9ACTN</name>
<evidence type="ECO:0000256" key="1">
    <source>
        <dbReference type="ARBA" id="ARBA00008467"/>
    </source>
</evidence>
<evidence type="ECO:0000256" key="3">
    <source>
        <dbReference type="ARBA" id="ARBA00023315"/>
    </source>
</evidence>
<dbReference type="InterPro" id="IPR016039">
    <property type="entry name" value="Thiolase-like"/>
</dbReference>
<dbReference type="InterPro" id="IPR018201">
    <property type="entry name" value="Ketoacyl_synth_AS"/>
</dbReference>
<dbReference type="Proteomes" id="UP000053923">
    <property type="component" value="Unassembled WGS sequence"/>
</dbReference>
<dbReference type="GO" id="GO:0004315">
    <property type="term" value="F:3-oxoacyl-[acyl-carrier-protein] synthase activity"/>
    <property type="evidence" value="ECO:0007669"/>
    <property type="project" value="InterPro"/>
</dbReference>
<keyword evidence="3" id="KW-0012">Acyltransferase</keyword>
<gene>
    <name evidence="7" type="ORF">ADL12_26350</name>
</gene>
<proteinExistence type="inferred from homology"/>
<feature type="region of interest" description="Disordered" evidence="5">
    <location>
        <begin position="1"/>
        <end position="40"/>
    </location>
</feature>